<dbReference type="GO" id="GO:0005524">
    <property type="term" value="F:ATP binding"/>
    <property type="evidence" value="ECO:0007669"/>
    <property type="project" value="InterPro"/>
</dbReference>
<dbReference type="GO" id="GO:0016887">
    <property type="term" value="F:ATP hydrolysis activity"/>
    <property type="evidence" value="ECO:0007669"/>
    <property type="project" value="InterPro"/>
</dbReference>
<dbReference type="Proteomes" id="UP000076727">
    <property type="component" value="Unassembled WGS sequence"/>
</dbReference>
<dbReference type="OrthoDB" id="10042665at2759"/>
<accession>A0A165MZW1</accession>
<dbReference type="InterPro" id="IPR027417">
    <property type="entry name" value="P-loop_NTPase"/>
</dbReference>
<dbReference type="STRING" id="1314783.A0A165MZW1"/>
<dbReference type="SMART" id="SM00382">
    <property type="entry name" value="AAA"/>
    <property type="match status" value="1"/>
</dbReference>
<dbReference type="AlphaFoldDB" id="A0A165MZW1"/>
<reference evidence="2 3" key="1">
    <citation type="journal article" date="2016" name="Mol. Biol. Evol.">
        <title>Comparative Genomics of Early-Diverging Mushroom-Forming Fungi Provides Insights into the Origins of Lignocellulose Decay Capabilities.</title>
        <authorList>
            <person name="Nagy L.G."/>
            <person name="Riley R."/>
            <person name="Tritt A."/>
            <person name="Adam C."/>
            <person name="Daum C."/>
            <person name="Floudas D."/>
            <person name="Sun H."/>
            <person name="Yadav J.S."/>
            <person name="Pangilinan J."/>
            <person name="Larsson K.H."/>
            <person name="Matsuura K."/>
            <person name="Barry K."/>
            <person name="Labutti K."/>
            <person name="Kuo R."/>
            <person name="Ohm R.A."/>
            <person name="Bhattacharya S.S."/>
            <person name="Shirouzu T."/>
            <person name="Yoshinaga Y."/>
            <person name="Martin F.M."/>
            <person name="Grigoriev I.V."/>
            <person name="Hibbett D.S."/>
        </authorList>
    </citation>
    <scope>NUCLEOTIDE SEQUENCE [LARGE SCALE GENOMIC DNA]</scope>
    <source>
        <strain evidence="2 3">L-15889</strain>
    </source>
</reference>
<dbReference type="Pfam" id="PF00004">
    <property type="entry name" value="AAA"/>
    <property type="match status" value="1"/>
</dbReference>
<keyword evidence="2" id="KW-0378">Hydrolase</keyword>
<dbReference type="InterPro" id="IPR054289">
    <property type="entry name" value="DUF7025"/>
</dbReference>
<feature type="domain" description="AAA+ ATPase" evidence="1">
    <location>
        <begin position="94"/>
        <end position="221"/>
    </location>
</feature>
<dbReference type="InterPro" id="IPR003593">
    <property type="entry name" value="AAA+_ATPase"/>
</dbReference>
<proteinExistence type="predicted"/>
<gene>
    <name evidence="2" type="ORF">DAEQUDRAFT_768150</name>
</gene>
<dbReference type="CDD" id="cd19481">
    <property type="entry name" value="RecA-like_protease"/>
    <property type="match status" value="1"/>
</dbReference>
<evidence type="ECO:0000259" key="1">
    <source>
        <dbReference type="SMART" id="SM00382"/>
    </source>
</evidence>
<protein>
    <submittedName>
        <fullName evidence="2">p-loop containing nucleoside triphosphate hydrolase protein</fullName>
    </submittedName>
</protein>
<dbReference type="EMBL" id="KV429091">
    <property type="protein sequence ID" value="KZT66333.1"/>
    <property type="molecule type" value="Genomic_DNA"/>
</dbReference>
<evidence type="ECO:0000313" key="2">
    <source>
        <dbReference type="EMBL" id="KZT66333.1"/>
    </source>
</evidence>
<evidence type="ECO:0000313" key="3">
    <source>
        <dbReference type="Proteomes" id="UP000076727"/>
    </source>
</evidence>
<keyword evidence="3" id="KW-1185">Reference proteome</keyword>
<organism evidence="2 3">
    <name type="scientific">Daedalea quercina L-15889</name>
    <dbReference type="NCBI Taxonomy" id="1314783"/>
    <lineage>
        <taxon>Eukaryota</taxon>
        <taxon>Fungi</taxon>
        <taxon>Dikarya</taxon>
        <taxon>Basidiomycota</taxon>
        <taxon>Agaricomycotina</taxon>
        <taxon>Agaricomycetes</taxon>
        <taxon>Polyporales</taxon>
        <taxon>Fomitopsis</taxon>
    </lineage>
</organism>
<dbReference type="PANTHER" id="PTHR46411:SF3">
    <property type="entry name" value="AAA+ ATPASE DOMAIN-CONTAINING PROTEIN"/>
    <property type="match status" value="1"/>
</dbReference>
<dbReference type="PANTHER" id="PTHR46411">
    <property type="entry name" value="FAMILY ATPASE, PUTATIVE-RELATED"/>
    <property type="match status" value="1"/>
</dbReference>
<name>A0A165MZW1_9APHY</name>
<dbReference type="SUPFAM" id="SSF52540">
    <property type="entry name" value="P-loop containing nucleoside triphosphate hydrolases"/>
    <property type="match status" value="1"/>
</dbReference>
<dbReference type="Pfam" id="PF22942">
    <property type="entry name" value="DUF7025"/>
    <property type="match status" value="1"/>
</dbReference>
<dbReference type="Gene3D" id="3.40.50.300">
    <property type="entry name" value="P-loop containing nucleotide triphosphate hydrolases"/>
    <property type="match status" value="1"/>
</dbReference>
<sequence length="295" mass="33082">MSENQITFDLLWAIFKPNSLVYNHHTWMNQNRILLGLHNQHNWTDKGGPSHCPVCAQLIGALVLGNKQRNLIHVLVREHVAASNHFDVIRGKGRGLVGLLAGSPGCGNTLTAEAVAETTHRPLYAVSAEELGTMPEAVKERLVRVLELAQTWDAVLLLDEAEVFLQRRSVSDVKRNALVSIFLRQLEYLQEILILTTNLPEHCNPTVESRIHFSVHYPPPLDATARRSIWSNFFGRADVPATDADPDRLASYSINGREQRDQDRTNGSAQVTLQGIDVVLSVLNDWQRATRKHET</sequence>
<dbReference type="InterPro" id="IPR003959">
    <property type="entry name" value="ATPase_AAA_core"/>
</dbReference>